<protein>
    <submittedName>
        <fullName evidence="1">Uncharacterized protein</fullName>
    </submittedName>
</protein>
<organism evidence="1 2">
    <name type="scientific">Candidatus Fimenecus excrementigallinarum</name>
    <dbReference type="NCBI Taxonomy" id="2840816"/>
    <lineage>
        <taxon>Bacteria</taxon>
        <taxon>Bacillati</taxon>
        <taxon>Bacillota</taxon>
        <taxon>Clostridia</taxon>
        <taxon>Candidatus Fimenecus</taxon>
    </lineage>
</organism>
<accession>A0A9D1IDK4</accession>
<dbReference type="AlphaFoldDB" id="A0A9D1IDK4"/>
<proteinExistence type="predicted"/>
<name>A0A9D1IDK4_9FIRM</name>
<dbReference type="Proteomes" id="UP000824071">
    <property type="component" value="Unassembled WGS sequence"/>
</dbReference>
<evidence type="ECO:0000313" key="1">
    <source>
        <dbReference type="EMBL" id="HIU35297.1"/>
    </source>
</evidence>
<comment type="caution">
    <text evidence="1">The sequence shown here is derived from an EMBL/GenBank/DDBJ whole genome shotgun (WGS) entry which is preliminary data.</text>
</comment>
<evidence type="ECO:0000313" key="2">
    <source>
        <dbReference type="Proteomes" id="UP000824071"/>
    </source>
</evidence>
<gene>
    <name evidence="1" type="ORF">IAC53_01645</name>
</gene>
<reference evidence="1" key="2">
    <citation type="journal article" date="2021" name="PeerJ">
        <title>Extensive microbial diversity within the chicken gut microbiome revealed by metagenomics and culture.</title>
        <authorList>
            <person name="Gilroy R."/>
            <person name="Ravi A."/>
            <person name="Getino M."/>
            <person name="Pursley I."/>
            <person name="Horton D.L."/>
            <person name="Alikhan N.F."/>
            <person name="Baker D."/>
            <person name="Gharbi K."/>
            <person name="Hall N."/>
            <person name="Watson M."/>
            <person name="Adriaenssens E.M."/>
            <person name="Foster-Nyarko E."/>
            <person name="Jarju S."/>
            <person name="Secka A."/>
            <person name="Antonio M."/>
            <person name="Oren A."/>
            <person name="Chaudhuri R.R."/>
            <person name="La Ragione R."/>
            <person name="Hildebrand F."/>
            <person name="Pallen M.J."/>
        </authorList>
    </citation>
    <scope>NUCLEOTIDE SEQUENCE</scope>
    <source>
        <strain evidence="1">ChiGjej1B1-19959</strain>
    </source>
</reference>
<reference evidence="1" key="1">
    <citation type="submission" date="2020-10" db="EMBL/GenBank/DDBJ databases">
        <authorList>
            <person name="Gilroy R."/>
        </authorList>
    </citation>
    <scope>NUCLEOTIDE SEQUENCE</scope>
    <source>
        <strain evidence="1">ChiGjej1B1-19959</strain>
    </source>
</reference>
<dbReference type="EMBL" id="DVMW01000013">
    <property type="protein sequence ID" value="HIU35297.1"/>
    <property type="molecule type" value="Genomic_DNA"/>
</dbReference>
<sequence length="67" mass="8084">MGLENLAAAYRRDEQTLTRQIDRFLPYAKSLTGEKRHEAYRRLSCLYEMRRDVRLTAGLLEHYYDRC</sequence>